<gene>
    <name evidence="3" type="ordered locus">MTR_2g067150</name>
</gene>
<evidence type="ECO:0000313" key="4">
    <source>
        <dbReference type="EnsemblPlants" id="KEH38276"/>
    </source>
</evidence>
<dbReference type="Proteomes" id="UP000002051">
    <property type="component" value="Chromosome 2"/>
</dbReference>
<keyword evidence="5" id="KW-1185">Reference proteome</keyword>
<dbReference type="InterPro" id="IPR013989">
    <property type="entry name" value="Dev_and_cell_death_domain"/>
</dbReference>
<dbReference type="PROSITE" id="PS51222">
    <property type="entry name" value="DCD"/>
    <property type="match status" value="1"/>
</dbReference>
<reference evidence="3 5" key="1">
    <citation type="journal article" date="2011" name="Nature">
        <title>The Medicago genome provides insight into the evolution of rhizobial symbioses.</title>
        <authorList>
            <person name="Young N.D."/>
            <person name="Debelle F."/>
            <person name="Oldroyd G.E."/>
            <person name="Geurts R."/>
            <person name="Cannon S.B."/>
            <person name="Udvardi M.K."/>
            <person name="Benedito V.A."/>
            <person name="Mayer K.F."/>
            <person name="Gouzy J."/>
            <person name="Schoof H."/>
            <person name="Van de Peer Y."/>
            <person name="Proost S."/>
            <person name="Cook D.R."/>
            <person name="Meyers B.C."/>
            <person name="Spannagl M."/>
            <person name="Cheung F."/>
            <person name="De Mita S."/>
            <person name="Krishnakumar V."/>
            <person name="Gundlach H."/>
            <person name="Zhou S."/>
            <person name="Mudge J."/>
            <person name="Bharti A.K."/>
            <person name="Murray J.D."/>
            <person name="Naoumkina M.A."/>
            <person name="Rosen B."/>
            <person name="Silverstein K.A."/>
            <person name="Tang H."/>
            <person name="Rombauts S."/>
            <person name="Zhao P.X."/>
            <person name="Zhou P."/>
            <person name="Barbe V."/>
            <person name="Bardou P."/>
            <person name="Bechner M."/>
            <person name="Bellec A."/>
            <person name="Berger A."/>
            <person name="Berges H."/>
            <person name="Bidwell S."/>
            <person name="Bisseling T."/>
            <person name="Choisne N."/>
            <person name="Couloux A."/>
            <person name="Denny R."/>
            <person name="Deshpande S."/>
            <person name="Dai X."/>
            <person name="Doyle J.J."/>
            <person name="Dudez A.M."/>
            <person name="Farmer A.D."/>
            <person name="Fouteau S."/>
            <person name="Franken C."/>
            <person name="Gibelin C."/>
            <person name="Gish J."/>
            <person name="Goldstein S."/>
            <person name="Gonzalez A.J."/>
            <person name="Green P.J."/>
            <person name="Hallab A."/>
            <person name="Hartog M."/>
            <person name="Hua A."/>
            <person name="Humphray S.J."/>
            <person name="Jeong D.H."/>
            <person name="Jing Y."/>
            <person name="Jocker A."/>
            <person name="Kenton S.M."/>
            <person name="Kim D.J."/>
            <person name="Klee K."/>
            <person name="Lai H."/>
            <person name="Lang C."/>
            <person name="Lin S."/>
            <person name="Macmil S.L."/>
            <person name="Magdelenat G."/>
            <person name="Matthews L."/>
            <person name="McCorrison J."/>
            <person name="Monaghan E.L."/>
            <person name="Mun J.H."/>
            <person name="Najar F.Z."/>
            <person name="Nicholson C."/>
            <person name="Noirot C."/>
            <person name="O'Bleness M."/>
            <person name="Paule C.R."/>
            <person name="Poulain J."/>
            <person name="Prion F."/>
            <person name="Qin B."/>
            <person name="Qu C."/>
            <person name="Retzel E.F."/>
            <person name="Riddle C."/>
            <person name="Sallet E."/>
            <person name="Samain S."/>
            <person name="Samson N."/>
            <person name="Sanders I."/>
            <person name="Saurat O."/>
            <person name="Scarpelli C."/>
            <person name="Schiex T."/>
            <person name="Segurens B."/>
            <person name="Severin A.J."/>
            <person name="Sherrier D.J."/>
            <person name="Shi R."/>
            <person name="Sims S."/>
            <person name="Singer S.R."/>
            <person name="Sinharoy S."/>
            <person name="Sterck L."/>
            <person name="Viollet A."/>
            <person name="Wang B.B."/>
            <person name="Wang K."/>
            <person name="Wang M."/>
            <person name="Wang X."/>
            <person name="Warfsmann J."/>
            <person name="Weissenbach J."/>
            <person name="White D.D."/>
            <person name="White J.D."/>
            <person name="Wiley G.B."/>
            <person name="Wincker P."/>
            <person name="Xing Y."/>
            <person name="Yang L."/>
            <person name="Yao Z."/>
            <person name="Ying F."/>
            <person name="Zhai J."/>
            <person name="Zhou L."/>
            <person name="Zuber A."/>
            <person name="Denarie J."/>
            <person name="Dixon R.A."/>
            <person name="May G.D."/>
            <person name="Schwartz D.C."/>
            <person name="Rogers J."/>
            <person name="Quetier F."/>
            <person name="Town C.D."/>
            <person name="Roe B.A."/>
        </authorList>
    </citation>
    <scope>NUCLEOTIDE SEQUENCE [LARGE SCALE GENOMIC DNA]</scope>
    <source>
        <strain evidence="3">A17</strain>
        <strain evidence="4 5">cv. Jemalong A17</strain>
    </source>
</reference>
<feature type="region of interest" description="Disordered" evidence="1">
    <location>
        <begin position="463"/>
        <end position="498"/>
    </location>
</feature>
<name>A0A072V9I0_MEDTR</name>
<dbReference type="EMBL" id="CM001218">
    <property type="protein sequence ID" value="KEH38276.1"/>
    <property type="molecule type" value="Genomic_DNA"/>
</dbReference>
<dbReference type="EnsemblPlants" id="KEH38276">
    <property type="protein sequence ID" value="KEH38276"/>
    <property type="gene ID" value="MTR_2g067150"/>
</dbReference>
<evidence type="ECO:0000313" key="3">
    <source>
        <dbReference type="EMBL" id="KEH38276.1"/>
    </source>
</evidence>
<dbReference type="PANTHER" id="PTHR46444">
    <property type="entry name" value="DCD (DEVELOPMENT AND CELL DEATH) DOMAIN PROTEIN-RELATED"/>
    <property type="match status" value="1"/>
</dbReference>
<sequence length="596" mass="67490">MNDEQEVLVSRGWVQVRYWWWLFCLSVKDDGGGDCEGLRRELSPFSDTYSSTPASNSECTKLIHWGSLKYRSHYTPHKKSTTTGQSNRKSGLKPQFKRRVVDYGVNENVEGELLPSRGRVLVSFWLWFGFSMKGDGGGLRTKMDAGDLCKNKESGIFPEHGAIFMSNRSTLKECFERSLFGLPGSFSDFVKNVKAGMILFLFEFEERKLHGVFEAITDGGMNISPHAYVSSGQQFPAQVKFTRILRCDPLFENEFCDAIRDNYFTKYKFNFGLSEDQVQSLMWLFNSRKREVPRSLHQKKRKTRKWDFQIIEDVLKKGRVTNPLKRKLNVNHGTPVTAEQEVEKLFLSPESFGKGESMHLDVDAYDPENPGFNQSVTSGANSAASYESHELPTLLKKKENLHIFEDDNEDFIPLCSTDHSDLEDGELGNSSEGSDEEQIELDMLIGIDDSSIPVPRFLLSDKESDKLGDSSSAAVSDFQSKDESDNLNSLPSKGMYCDEPKEKTSVFSRLNFSSKGVASKNQNDANGKDLVNNMSRENKQYQYESIKDVRQQSKNGAMYKRASVFLRLAGASDAVSPQVPSRTGLYERTGGWKKVW</sequence>
<feature type="region of interest" description="Disordered" evidence="1">
    <location>
        <begin position="416"/>
        <end position="436"/>
    </location>
</feature>
<reference evidence="4" key="3">
    <citation type="submission" date="2015-04" db="UniProtKB">
        <authorList>
            <consortium name="EnsemblPlants"/>
        </authorList>
    </citation>
    <scope>IDENTIFICATION</scope>
    <source>
        <strain evidence="4">cv. Jemalong A17</strain>
    </source>
</reference>
<evidence type="ECO:0000256" key="1">
    <source>
        <dbReference type="SAM" id="MobiDB-lite"/>
    </source>
</evidence>
<accession>A0A072V9I0</accession>
<dbReference type="PANTHER" id="PTHR46444:SF9">
    <property type="entry name" value="DCD (DEVELOPMENT AND CELL DEATH) DOMAIN PROTEIN"/>
    <property type="match status" value="1"/>
</dbReference>
<protein>
    <submittedName>
        <fullName evidence="3">DCD (Development and cell death) domain protein</fullName>
    </submittedName>
</protein>
<dbReference type="SMART" id="SM00767">
    <property type="entry name" value="DCD"/>
    <property type="match status" value="1"/>
</dbReference>
<evidence type="ECO:0000259" key="2">
    <source>
        <dbReference type="PROSITE" id="PS51222"/>
    </source>
</evidence>
<proteinExistence type="predicted"/>
<organism evidence="3 5">
    <name type="scientific">Medicago truncatula</name>
    <name type="common">Barrel medic</name>
    <name type="synonym">Medicago tribuloides</name>
    <dbReference type="NCBI Taxonomy" id="3880"/>
    <lineage>
        <taxon>Eukaryota</taxon>
        <taxon>Viridiplantae</taxon>
        <taxon>Streptophyta</taxon>
        <taxon>Embryophyta</taxon>
        <taxon>Tracheophyta</taxon>
        <taxon>Spermatophyta</taxon>
        <taxon>Magnoliopsida</taxon>
        <taxon>eudicotyledons</taxon>
        <taxon>Gunneridae</taxon>
        <taxon>Pentapetalae</taxon>
        <taxon>rosids</taxon>
        <taxon>fabids</taxon>
        <taxon>Fabales</taxon>
        <taxon>Fabaceae</taxon>
        <taxon>Papilionoideae</taxon>
        <taxon>50 kb inversion clade</taxon>
        <taxon>NPAAA clade</taxon>
        <taxon>Hologalegina</taxon>
        <taxon>IRL clade</taxon>
        <taxon>Trifolieae</taxon>
        <taxon>Medicago</taxon>
    </lineage>
</organism>
<dbReference type="AlphaFoldDB" id="A0A072V9I0"/>
<feature type="domain" description="DCD" evidence="2">
    <location>
        <begin position="157"/>
        <end position="287"/>
    </location>
</feature>
<evidence type="ECO:0000313" key="5">
    <source>
        <dbReference type="Proteomes" id="UP000002051"/>
    </source>
</evidence>
<dbReference type="Pfam" id="PF10539">
    <property type="entry name" value="Dev_Cell_Death"/>
    <property type="match status" value="1"/>
</dbReference>
<reference evidence="3 5" key="2">
    <citation type="journal article" date="2014" name="BMC Genomics">
        <title>An improved genome release (version Mt4.0) for the model legume Medicago truncatula.</title>
        <authorList>
            <person name="Tang H."/>
            <person name="Krishnakumar V."/>
            <person name="Bidwell S."/>
            <person name="Rosen B."/>
            <person name="Chan A."/>
            <person name="Zhou S."/>
            <person name="Gentzbittel L."/>
            <person name="Childs K.L."/>
            <person name="Yandell M."/>
            <person name="Gundlach H."/>
            <person name="Mayer K.F."/>
            <person name="Schwartz D.C."/>
            <person name="Town C.D."/>
        </authorList>
    </citation>
    <scope>GENOME REANNOTATION</scope>
    <source>
        <strain evidence="3">A17</strain>
        <strain evidence="4 5">cv. Jemalong A17</strain>
    </source>
</reference>
<feature type="compositionally biased region" description="Polar residues" evidence="1">
    <location>
        <begin position="469"/>
        <end position="478"/>
    </location>
</feature>
<dbReference type="HOGENOM" id="CLU_035864_0_0_1"/>